<dbReference type="Proteomes" id="UP001596174">
    <property type="component" value="Unassembled WGS sequence"/>
</dbReference>
<proteinExistence type="predicted"/>
<accession>A0ABW1GAF1</accession>
<evidence type="ECO:0000313" key="2">
    <source>
        <dbReference type="Proteomes" id="UP001596174"/>
    </source>
</evidence>
<dbReference type="InterPro" id="IPR036390">
    <property type="entry name" value="WH_DNA-bd_sf"/>
</dbReference>
<protein>
    <submittedName>
        <fullName evidence="1">Replication-relaxation family protein</fullName>
    </submittedName>
</protein>
<dbReference type="InterPro" id="IPR025855">
    <property type="entry name" value="Replic_Relax"/>
</dbReference>
<sequence length="295" mass="32868">MSPLDAPYTALACLYMHRMATSAQLHALIGIQRAERTTRLLLHDLSKEGLVASVELPAGRTKLWLLTPTGRDLCATFPEVREREYPLVAGDTVHLRRRAAHTLAVLRTHLAFLADGRARGDEYGPLDWEPEVYHRLSDQRADALIADALMRYTANGPSGARRQLRAFVEVDRCTMGSERLASKLMTYGRFLEYAPVPVAAGRRQAMAAPMPVWQRYYPVYPRVLFVLTGASRTVMERRIDDLRAMTGANPLAVRLARQVPLGAAVLEDLEQQGPAAAVWTPVAGEDLEPRGWMDL</sequence>
<comment type="caution">
    <text evidence="1">The sequence shown here is derived from an EMBL/GenBank/DDBJ whole genome shotgun (WGS) entry which is preliminary data.</text>
</comment>
<dbReference type="EMBL" id="JBHSQJ010000246">
    <property type="protein sequence ID" value="MFC5911760.1"/>
    <property type="molecule type" value="Genomic_DNA"/>
</dbReference>
<dbReference type="Pfam" id="PF13814">
    <property type="entry name" value="Replic_Relax"/>
    <property type="match status" value="1"/>
</dbReference>
<evidence type="ECO:0000313" key="1">
    <source>
        <dbReference type="EMBL" id="MFC5911760.1"/>
    </source>
</evidence>
<dbReference type="SUPFAM" id="SSF46785">
    <property type="entry name" value="Winged helix' DNA-binding domain"/>
    <property type="match status" value="1"/>
</dbReference>
<gene>
    <name evidence="1" type="ORF">ACFP3V_31720</name>
</gene>
<reference evidence="2" key="1">
    <citation type="journal article" date="2019" name="Int. J. Syst. Evol. Microbiol.">
        <title>The Global Catalogue of Microorganisms (GCM) 10K type strain sequencing project: providing services to taxonomists for standard genome sequencing and annotation.</title>
        <authorList>
            <consortium name="The Broad Institute Genomics Platform"/>
            <consortium name="The Broad Institute Genome Sequencing Center for Infectious Disease"/>
            <person name="Wu L."/>
            <person name="Ma J."/>
        </authorList>
    </citation>
    <scope>NUCLEOTIDE SEQUENCE [LARGE SCALE GENOMIC DNA]</scope>
    <source>
        <strain evidence="2">JCM 4816</strain>
    </source>
</reference>
<dbReference type="RefSeq" id="WP_380591267.1">
    <property type="nucleotide sequence ID" value="NZ_JBHSQJ010000246.1"/>
</dbReference>
<keyword evidence="2" id="KW-1185">Reference proteome</keyword>
<organism evidence="1 2">
    <name type="scientific">Streptacidiphilus monticola</name>
    <dbReference type="NCBI Taxonomy" id="2161674"/>
    <lineage>
        <taxon>Bacteria</taxon>
        <taxon>Bacillati</taxon>
        <taxon>Actinomycetota</taxon>
        <taxon>Actinomycetes</taxon>
        <taxon>Kitasatosporales</taxon>
        <taxon>Streptomycetaceae</taxon>
        <taxon>Streptacidiphilus</taxon>
    </lineage>
</organism>
<name>A0ABW1GAF1_9ACTN</name>